<dbReference type="RefSeq" id="WP_014288670.1">
    <property type="nucleotide sequence ID" value="NC_016645.1"/>
</dbReference>
<sequence>MEIYIIFRGEPPPEWRQIPGIKAVKADELDTIEGRFALVVGDEELARRLGVGVLTEEEAWELLQHLKRQLGAAQ</sequence>
<protein>
    <submittedName>
        <fullName evidence="1">Uncharacterized protein</fullName>
    </submittedName>
</protein>
<dbReference type="AlphaFoldDB" id="G7VEM8"/>
<dbReference type="BioCyc" id="PSP1104324:GJSN-1394-MONOMER"/>
<dbReference type="Proteomes" id="UP000005867">
    <property type="component" value="Chromosome"/>
</dbReference>
<dbReference type="STRING" id="1104324.P186_1417"/>
<dbReference type="OrthoDB" id="28707at2157"/>
<reference evidence="1 2" key="1">
    <citation type="journal article" date="2012" name="J. Bacteriol.">
        <title>Complete genome sequence of strain 1860, a crenarchaeon of the genus pyrobaculum able to grow with various electron acceptors.</title>
        <authorList>
            <person name="Mardanov A.V."/>
            <person name="Gumerov V.M."/>
            <person name="Slobodkina G.B."/>
            <person name="Beletsky A.V."/>
            <person name="Bonch-Osmolovskaya E.A."/>
            <person name="Ravin N.V."/>
            <person name="Skryabin K.G."/>
        </authorList>
    </citation>
    <scope>NUCLEOTIDE SEQUENCE [LARGE SCALE GENOMIC DNA]</scope>
    <source>
        <strain evidence="1 2">1860</strain>
    </source>
</reference>
<name>G7VEM8_9CREN</name>
<dbReference type="GeneID" id="11595677"/>
<dbReference type="KEGG" id="pyr:P186_1417"/>
<dbReference type="EMBL" id="CP003098">
    <property type="protein sequence ID" value="AET32844.1"/>
    <property type="molecule type" value="Genomic_DNA"/>
</dbReference>
<dbReference type="eggNOG" id="arCOG07065">
    <property type="taxonomic scope" value="Archaea"/>
</dbReference>
<gene>
    <name evidence="1" type="ORF">P186_1417</name>
</gene>
<organism evidence="1 2">
    <name type="scientific">Pyrobaculum ferrireducens</name>
    <dbReference type="NCBI Taxonomy" id="1104324"/>
    <lineage>
        <taxon>Archaea</taxon>
        <taxon>Thermoproteota</taxon>
        <taxon>Thermoprotei</taxon>
        <taxon>Thermoproteales</taxon>
        <taxon>Thermoproteaceae</taxon>
        <taxon>Pyrobaculum</taxon>
    </lineage>
</organism>
<evidence type="ECO:0000313" key="2">
    <source>
        <dbReference type="Proteomes" id="UP000005867"/>
    </source>
</evidence>
<proteinExistence type="predicted"/>
<keyword evidence="2" id="KW-1185">Reference proteome</keyword>
<evidence type="ECO:0000313" key="1">
    <source>
        <dbReference type="EMBL" id="AET32844.1"/>
    </source>
</evidence>
<accession>G7VEM8</accession>
<dbReference type="HOGENOM" id="CLU_184186_0_0_2"/>